<dbReference type="AlphaFoldDB" id="A0ABC8LS83"/>
<comment type="caution">
    <text evidence="2">The sequence shown here is derived from an EMBL/GenBank/DDBJ whole genome shotgun (WGS) entry which is preliminary data.</text>
</comment>
<proteinExistence type="predicted"/>
<reference evidence="2 3" key="1">
    <citation type="submission" date="2022-03" db="EMBL/GenBank/DDBJ databases">
        <authorList>
            <person name="Macdonald S."/>
            <person name="Ahmed S."/>
            <person name="Newling K."/>
        </authorList>
    </citation>
    <scope>NUCLEOTIDE SEQUENCE [LARGE SCALE GENOMIC DNA]</scope>
</reference>
<evidence type="ECO:0000256" key="1">
    <source>
        <dbReference type="SAM" id="MobiDB-lite"/>
    </source>
</evidence>
<gene>
    <name evidence="2" type="ORF">ERUC_LOCUS39179</name>
</gene>
<feature type="compositionally biased region" description="Polar residues" evidence="1">
    <location>
        <begin position="184"/>
        <end position="194"/>
    </location>
</feature>
<keyword evidence="3" id="KW-1185">Reference proteome</keyword>
<protein>
    <submittedName>
        <fullName evidence="2">Uncharacterized protein</fullName>
    </submittedName>
</protein>
<name>A0ABC8LS83_ERUVS</name>
<evidence type="ECO:0000313" key="3">
    <source>
        <dbReference type="Proteomes" id="UP001642260"/>
    </source>
</evidence>
<feature type="region of interest" description="Disordered" evidence="1">
    <location>
        <begin position="175"/>
        <end position="194"/>
    </location>
</feature>
<sequence length="194" mass="22702">MACLSDAQDERCNKIDSLSLSAFYLIASRSSRFFSDPGDWKDAPIFFFLRSLDSSIEQDRCASNRKEALFSDAEIFEPSLLRAFLRPWRRLLFTSQICTLFRSFTFRLEPHKRRLRCLALLFFLSVSMVLWDRQSLSRDYQLEFSKLNEEVMRLQLLLEDVKSVVSEDASVNSTLKDVQEDPVDSQSMQRVKEK</sequence>
<dbReference type="EMBL" id="CAKOAT010716265">
    <property type="protein sequence ID" value="CAH8386696.1"/>
    <property type="molecule type" value="Genomic_DNA"/>
</dbReference>
<dbReference type="Proteomes" id="UP001642260">
    <property type="component" value="Unassembled WGS sequence"/>
</dbReference>
<organism evidence="2 3">
    <name type="scientific">Eruca vesicaria subsp. sativa</name>
    <name type="common">Garden rocket</name>
    <name type="synonym">Eruca sativa</name>
    <dbReference type="NCBI Taxonomy" id="29727"/>
    <lineage>
        <taxon>Eukaryota</taxon>
        <taxon>Viridiplantae</taxon>
        <taxon>Streptophyta</taxon>
        <taxon>Embryophyta</taxon>
        <taxon>Tracheophyta</taxon>
        <taxon>Spermatophyta</taxon>
        <taxon>Magnoliopsida</taxon>
        <taxon>eudicotyledons</taxon>
        <taxon>Gunneridae</taxon>
        <taxon>Pentapetalae</taxon>
        <taxon>rosids</taxon>
        <taxon>malvids</taxon>
        <taxon>Brassicales</taxon>
        <taxon>Brassicaceae</taxon>
        <taxon>Brassiceae</taxon>
        <taxon>Eruca</taxon>
    </lineage>
</organism>
<accession>A0ABC8LS83</accession>
<evidence type="ECO:0000313" key="2">
    <source>
        <dbReference type="EMBL" id="CAH8386696.1"/>
    </source>
</evidence>